<evidence type="ECO:0000313" key="2">
    <source>
        <dbReference type="Proteomes" id="UP001141806"/>
    </source>
</evidence>
<gene>
    <name evidence="1" type="ORF">NE237_008143</name>
</gene>
<dbReference type="AlphaFoldDB" id="A0A9Q0QX52"/>
<proteinExistence type="predicted"/>
<keyword evidence="2" id="KW-1185">Reference proteome</keyword>
<sequence length="164" mass="17371">MPAHRVLSRSLERRDIPLGGGLARSYGAIVVGSNVDPISHVRLPDFRGTSLVVGAIKVMGAMLVPPEATVRARMDVGDARMEGPQRLDLGSGSEAATAGNLNIAAVMVGNTYLAPPMAGNQNTFLALASLPDDQDTKGLFDKTLTLRFLLLVQISTPTSKYSRV</sequence>
<evidence type="ECO:0000313" key="1">
    <source>
        <dbReference type="EMBL" id="KAJ4974969.1"/>
    </source>
</evidence>
<protein>
    <submittedName>
        <fullName evidence="1">Uncharacterized protein</fullName>
    </submittedName>
</protein>
<dbReference type="EMBL" id="JAMYWD010000004">
    <property type="protein sequence ID" value="KAJ4974969.1"/>
    <property type="molecule type" value="Genomic_DNA"/>
</dbReference>
<name>A0A9Q0QX52_9MAGN</name>
<dbReference type="Proteomes" id="UP001141806">
    <property type="component" value="Unassembled WGS sequence"/>
</dbReference>
<accession>A0A9Q0QX52</accession>
<reference evidence="1" key="1">
    <citation type="journal article" date="2023" name="Plant J.">
        <title>The genome of the king protea, Protea cynaroides.</title>
        <authorList>
            <person name="Chang J."/>
            <person name="Duong T.A."/>
            <person name="Schoeman C."/>
            <person name="Ma X."/>
            <person name="Roodt D."/>
            <person name="Barker N."/>
            <person name="Li Z."/>
            <person name="Van de Peer Y."/>
            <person name="Mizrachi E."/>
        </authorList>
    </citation>
    <scope>NUCLEOTIDE SEQUENCE</scope>
    <source>
        <tissue evidence="1">Young leaves</tissue>
    </source>
</reference>
<organism evidence="1 2">
    <name type="scientific">Protea cynaroides</name>
    <dbReference type="NCBI Taxonomy" id="273540"/>
    <lineage>
        <taxon>Eukaryota</taxon>
        <taxon>Viridiplantae</taxon>
        <taxon>Streptophyta</taxon>
        <taxon>Embryophyta</taxon>
        <taxon>Tracheophyta</taxon>
        <taxon>Spermatophyta</taxon>
        <taxon>Magnoliopsida</taxon>
        <taxon>Proteales</taxon>
        <taxon>Proteaceae</taxon>
        <taxon>Protea</taxon>
    </lineage>
</organism>
<comment type="caution">
    <text evidence="1">The sequence shown here is derived from an EMBL/GenBank/DDBJ whole genome shotgun (WGS) entry which is preliminary data.</text>
</comment>